<feature type="chain" id="PRO_5032367690" description="Fucosyltransferase" evidence="1">
    <location>
        <begin position="20"/>
        <end position="352"/>
    </location>
</feature>
<dbReference type="Proteomes" id="UP000626109">
    <property type="component" value="Unassembled WGS sequence"/>
</dbReference>
<gene>
    <name evidence="2" type="ORF">PGLA2088_LOCUS19198</name>
</gene>
<proteinExistence type="predicted"/>
<name>A0A813JF16_POLGL</name>
<evidence type="ECO:0000313" key="3">
    <source>
        <dbReference type="Proteomes" id="UP000626109"/>
    </source>
</evidence>
<dbReference type="EMBL" id="CAJNNW010024959">
    <property type="protein sequence ID" value="CAE8674959.1"/>
    <property type="molecule type" value="Genomic_DNA"/>
</dbReference>
<keyword evidence="1" id="KW-0732">Signal</keyword>
<comment type="caution">
    <text evidence="2">The sequence shown here is derived from an EMBL/GenBank/DDBJ whole genome shotgun (WGS) entry which is preliminary data.</text>
</comment>
<feature type="signal peptide" evidence="1">
    <location>
        <begin position="1"/>
        <end position="19"/>
    </location>
</feature>
<accession>A0A813JF16</accession>
<reference evidence="2" key="1">
    <citation type="submission" date="2021-02" db="EMBL/GenBank/DDBJ databases">
        <authorList>
            <person name="Dougan E. K."/>
            <person name="Rhodes N."/>
            <person name="Thang M."/>
            <person name="Chan C."/>
        </authorList>
    </citation>
    <scope>NUCLEOTIDE SEQUENCE</scope>
</reference>
<organism evidence="2 3">
    <name type="scientific">Polarella glacialis</name>
    <name type="common">Dinoflagellate</name>
    <dbReference type="NCBI Taxonomy" id="89957"/>
    <lineage>
        <taxon>Eukaryota</taxon>
        <taxon>Sar</taxon>
        <taxon>Alveolata</taxon>
        <taxon>Dinophyceae</taxon>
        <taxon>Suessiales</taxon>
        <taxon>Suessiaceae</taxon>
        <taxon>Polarella</taxon>
    </lineage>
</organism>
<evidence type="ECO:0008006" key="4">
    <source>
        <dbReference type="Google" id="ProtNLM"/>
    </source>
</evidence>
<protein>
    <recommendedName>
        <fullName evidence="4">Fucosyltransferase</fullName>
    </recommendedName>
</protein>
<evidence type="ECO:0000313" key="2">
    <source>
        <dbReference type="EMBL" id="CAE8674959.1"/>
    </source>
</evidence>
<sequence length="352" mass="38841">MCILAFAVAAVALMQGAVGSANSQPSGELHRHTELSMTSAECAADHAHTYPHTNTLSHNNLLQADFKILKETVSVTIGDWQGGAGNNLYKLATAWVYAEHVGACELHLPEGGAVQDLFSLPETFVVARPHGRDAKRSAHISCPKDLTVEHTWFDRGCLNATTWNYREVLLEYILPFLKSDLAQCLQDRQAVPEVQDHELTIHMRSGSIFTATAESARESNHEPHYGPLFGQPPCAMYDRIIAAGPREGRPFERIAVITEDRSNPCVDYLVANYGERVEVHEGRSLAEDVCSLLGATNLVVSRSSFSYCMAFLGRARRINGSFYAFFLDWEPWGWLKSFQAGVSGRRNGCVAA</sequence>
<evidence type="ECO:0000256" key="1">
    <source>
        <dbReference type="SAM" id="SignalP"/>
    </source>
</evidence>
<dbReference type="AlphaFoldDB" id="A0A813JF16"/>